<feature type="transmembrane region" description="Helical" evidence="1">
    <location>
        <begin position="7"/>
        <end position="26"/>
    </location>
</feature>
<gene>
    <name evidence="3" type="ORF">RU97_GL001210</name>
</gene>
<sequence length="206" mass="22174">MERLRQIPSWIWAVAGVVLFGLLFLVSQRLLAPADPLATVLGSSEVTTETSETITETTTMSTQAVIYVDVKGAVKQPALYQLPANSRVQAAIQAAGGFAEQADQNQINLAQILTDQAMIYVPKKGETPPSSLQQPATESSGETIKVNINTASEQELQQLSGIGAKKAADIIQYREANGSFKKIEELSEVSGIGEKTVEKLRPFVTL</sequence>
<dbReference type="InterPro" id="IPR004509">
    <property type="entry name" value="Competence_ComEA_HhH"/>
</dbReference>
<feature type="domain" description="Helix-hairpin-helix DNA-binding motif class 1" evidence="2">
    <location>
        <begin position="154"/>
        <end position="173"/>
    </location>
</feature>
<dbReference type="InterPro" id="IPR003583">
    <property type="entry name" value="Hlx-hairpin-Hlx_DNA-bd_motif"/>
</dbReference>
<dbReference type="InterPro" id="IPR051675">
    <property type="entry name" value="Endo/Exo/Phosphatase_dom_1"/>
</dbReference>
<evidence type="ECO:0000259" key="2">
    <source>
        <dbReference type="SMART" id="SM00278"/>
    </source>
</evidence>
<dbReference type="GO" id="GO:0015627">
    <property type="term" value="C:type II protein secretion system complex"/>
    <property type="evidence" value="ECO:0007669"/>
    <property type="project" value="TreeGrafter"/>
</dbReference>
<dbReference type="InterPro" id="IPR010994">
    <property type="entry name" value="RuvA_2-like"/>
</dbReference>
<evidence type="ECO:0000256" key="1">
    <source>
        <dbReference type="SAM" id="Phobius"/>
    </source>
</evidence>
<name>A0A1L8RIQ1_9ENTE</name>
<accession>A0A1L8RIQ1</accession>
<keyword evidence="1" id="KW-1133">Transmembrane helix</keyword>
<dbReference type="SUPFAM" id="SSF47781">
    <property type="entry name" value="RuvA domain 2-like"/>
    <property type="match status" value="1"/>
</dbReference>
<protein>
    <submittedName>
        <fullName evidence="3">ComEA protein</fullName>
    </submittedName>
</protein>
<dbReference type="EMBL" id="JXKH01000002">
    <property type="protein sequence ID" value="OJG19639.1"/>
    <property type="molecule type" value="Genomic_DNA"/>
</dbReference>
<dbReference type="Gene3D" id="1.10.150.280">
    <property type="entry name" value="AF1531-like domain"/>
    <property type="match status" value="1"/>
</dbReference>
<reference evidence="3 4" key="1">
    <citation type="submission" date="2014-12" db="EMBL/GenBank/DDBJ databases">
        <title>Draft genome sequences of 29 type strains of Enterococci.</title>
        <authorList>
            <person name="Zhong Z."/>
            <person name="Sun Z."/>
            <person name="Liu W."/>
            <person name="Zhang W."/>
            <person name="Zhang H."/>
        </authorList>
    </citation>
    <scope>NUCLEOTIDE SEQUENCE [LARGE SCALE GENOMIC DNA]</scope>
    <source>
        <strain evidence="3 4">DSM 17029</strain>
    </source>
</reference>
<evidence type="ECO:0000313" key="3">
    <source>
        <dbReference type="EMBL" id="OJG19639.1"/>
    </source>
</evidence>
<dbReference type="PANTHER" id="PTHR21180:SF32">
    <property type="entry name" value="ENDONUCLEASE_EXONUCLEASE_PHOSPHATASE FAMILY DOMAIN-CONTAINING PROTEIN 1"/>
    <property type="match status" value="1"/>
</dbReference>
<dbReference type="AlphaFoldDB" id="A0A1L8RIQ1"/>
<dbReference type="NCBIfam" id="TIGR00426">
    <property type="entry name" value="competence protein ComEA helix-hairpin-helix repeat region"/>
    <property type="match status" value="1"/>
</dbReference>
<dbReference type="Pfam" id="PF12836">
    <property type="entry name" value="HHH_3"/>
    <property type="match status" value="1"/>
</dbReference>
<feature type="domain" description="Helix-hairpin-helix DNA-binding motif class 1" evidence="2">
    <location>
        <begin position="184"/>
        <end position="203"/>
    </location>
</feature>
<dbReference type="SMART" id="SM00278">
    <property type="entry name" value="HhH1"/>
    <property type="match status" value="2"/>
</dbReference>
<organism evidence="3 4">
    <name type="scientific">Enterococcus canis</name>
    <dbReference type="NCBI Taxonomy" id="214095"/>
    <lineage>
        <taxon>Bacteria</taxon>
        <taxon>Bacillati</taxon>
        <taxon>Bacillota</taxon>
        <taxon>Bacilli</taxon>
        <taxon>Lactobacillales</taxon>
        <taxon>Enterococcaceae</taxon>
        <taxon>Enterococcus</taxon>
    </lineage>
</organism>
<dbReference type="Pfam" id="PF10531">
    <property type="entry name" value="SLBB"/>
    <property type="match status" value="1"/>
</dbReference>
<keyword evidence="4" id="KW-1185">Reference proteome</keyword>
<keyword evidence="1" id="KW-0472">Membrane</keyword>
<dbReference type="GO" id="GO:0006281">
    <property type="term" value="P:DNA repair"/>
    <property type="evidence" value="ECO:0007669"/>
    <property type="project" value="InterPro"/>
</dbReference>
<dbReference type="RefSeq" id="WP_067390593.1">
    <property type="nucleotide sequence ID" value="NZ_JXKH01000002.1"/>
</dbReference>
<comment type="caution">
    <text evidence="3">The sequence shown here is derived from an EMBL/GenBank/DDBJ whole genome shotgun (WGS) entry which is preliminary data.</text>
</comment>
<dbReference type="STRING" id="214095.RU97_GL001210"/>
<dbReference type="InterPro" id="IPR019554">
    <property type="entry name" value="Soluble_ligand-bd"/>
</dbReference>
<evidence type="ECO:0000313" key="4">
    <source>
        <dbReference type="Proteomes" id="UP000181884"/>
    </source>
</evidence>
<dbReference type="Proteomes" id="UP000181884">
    <property type="component" value="Unassembled WGS sequence"/>
</dbReference>
<proteinExistence type="predicted"/>
<dbReference type="PANTHER" id="PTHR21180">
    <property type="entry name" value="ENDONUCLEASE/EXONUCLEASE/PHOSPHATASE FAMILY DOMAIN-CONTAINING PROTEIN 1"/>
    <property type="match status" value="1"/>
</dbReference>
<dbReference type="GO" id="GO:0015628">
    <property type="term" value="P:protein secretion by the type II secretion system"/>
    <property type="evidence" value="ECO:0007669"/>
    <property type="project" value="TreeGrafter"/>
</dbReference>
<keyword evidence="1" id="KW-0812">Transmembrane</keyword>
<dbReference type="GO" id="GO:0003677">
    <property type="term" value="F:DNA binding"/>
    <property type="evidence" value="ECO:0007669"/>
    <property type="project" value="InterPro"/>
</dbReference>